<dbReference type="GO" id="GO:0080031">
    <property type="term" value="F:methyl salicylate esterase activity"/>
    <property type="evidence" value="ECO:0007669"/>
    <property type="project" value="TreeGrafter"/>
</dbReference>
<evidence type="ECO:0008006" key="3">
    <source>
        <dbReference type="Google" id="ProtNLM"/>
    </source>
</evidence>
<comment type="caution">
    <text evidence="1">The sequence shown here is derived from an EMBL/GenBank/DDBJ whole genome shotgun (WGS) entry which is preliminary data.</text>
</comment>
<dbReference type="GO" id="GO:0080030">
    <property type="term" value="F:methyl indole-3-acetate esterase activity"/>
    <property type="evidence" value="ECO:0007669"/>
    <property type="project" value="TreeGrafter"/>
</dbReference>
<dbReference type="SUPFAM" id="SSF53474">
    <property type="entry name" value="alpha/beta-Hydrolases"/>
    <property type="match status" value="1"/>
</dbReference>
<dbReference type="GO" id="GO:0009696">
    <property type="term" value="P:salicylic acid metabolic process"/>
    <property type="evidence" value="ECO:0007669"/>
    <property type="project" value="TreeGrafter"/>
</dbReference>
<dbReference type="PANTHER" id="PTHR10992:SF1017">
    <property type="entry name" value="AB HYDROLASE-1 DOMAIN-CONTAINING PROTEIN"/>
    <property type="match status" value="1"/>
</dbReference>
<dbReference type="Gene3D" id="3.40.50.1820">
    <property type="entry name" value="alpha/beta hydrolase"/>
    <property type="match status" value="1"/>
</dbReference>
<dbReference type="EMBL" id="BQKI01000004">
    <property type="protein sequence ID" value="GJM92589.1"/>
    <property type="molecule type" value="Genomic_DNA"/>
</dbReference>
<dbReference type="AlphaFoldDB" id="A0AAV5C4S1"/>
<dbReference type="GO" id="GO:0080032">
    <property type="term" value="F:methyl jasmonate esterase activity"/>
    <property type="evidence" value="ECO:0007669"/>
    <property type="project" value="TreeGrafter"/>
</dbReference>
<reference evidence="1" key="2">
    <citation type="submission" date="2021-12" db="EMBL/GenBank/DDBJ databases">
        <title>Resequencing data analysis of finger millet.</title>
        <authorList>
            <person name="Hatakeyama M."/>
            <person name="Aluri S."/>
            <person name="Balachadran M.T."/>
            <person name="Sivarajan S.R."/>
            <person name="Poveda L."/>
            <person name="Shimizu-Inatsugi R."/>
            <person name="Schlapbach R."/>
            <person name="Sreeman S.M."/>
            <person name="Shimizu K.K."/>
        </authorList>
    </citation>
    <scope>NUCLEOTIDE SEQUENCE</scope>
</reference>
<dbReference type="InterPro" id="IPR045889">
    <property type="entry name" value="MES/HNL"/>
</dbReference>
<evidence type="ECO:0000313" key="2">
    <source>
        <dbReference type="Proteomes" id="UP001054889"/>
    </source>
</evidence>
<dbReference type="Proteomes" id="UP001054889">
    <property type="component" value="Unassembled WGS sequence"/>
</dbReference>
<reference evidence="1" key="1">
    <citation type="journal article" date="2018" name="DNA Res.">
        <title>Multiple hybrid de novo genome assembly of finger millet, an orphan allotetraploid crop.</title>
        <authorList>
            <person name="Hatakeyama M."/>
            <person name="Aluri S."/>
            <person name="Balachadran M.T."/>
            <person name="Sivarajan S.R."/>
            <person name="Patrignani A."/>
            <person name="Gruter S."/>
            <person name="Poveda L."/>
            <person name="Shimizu-Inatsugi R."/>
            <person name="Baeten J."/>
            <person name="Francoijs K.J."/>
            <person name="Nataraja K.N."/>
            <person name="Reddy Y.A.N."/>
            <person name="Phadnis S."/>
            <person name="Ravikumar R.L."/>
            <person name="Schlapbach R."/>
            <person name="Sreeman S.M."/>
            <person name="Shimizu K.K."/>
        </authorList>
    </citation>
    <scope>NUCLEOTIDE SEQUENCE</scope>
</reference>
<organism evidence="1 2">
    <name type="scientific">Eleusine coracana subsp. coracana</name>
    <dbReference type="NCBI Taxonomy" id="191504"/>
    <lineage>
        <taxon>Eukaryota</taxon>
        <taxon>Viridiplantae</taxon>
        <taxon>Streptophyta</taxon>
        <taxon>Embryophyta</taxon>
        <taxon>Tracheophyta</taxon>
        <taxon>Spermatophyta</taxon>
        <taxon>Magnoliopsida</taxon>
        <taxon>Liliopsida</taxon>
        <taxon>Poales</taxon>
        <taxon>Poaceae</taxon>
        <taxon>PACMAD clade</taxon>
        <taxon>Chloridoideae</taxon>
        <taxon>Cynodonteae</taxon>
        <taxon>Eleusininae</taxon>
        <taxon>Eleusine</taxon>
    </lineage>
</organism>
<dbReference type="PANTHER" id="PTHR10992">
    <property type="entry name" value="METHYLESTERASE FAMILY MEMBER"/>
    <property type="match status" value="1"/>
</dbReference>
<evidence type="ECO:0000313" key="1">
    <source>
        <dbReference type="EMBL" id="GJM92589.1"/>
    </source>
</evidence>
<dbReference type="GO" id="GO:0009694">
    <property type="term" value="P:jasmonic acid metabolic process"/>
    <property type="evidence" value="ECO:0007669"/>
    <property type="project" value="TreeGrafter"/>
</dbReference>
<keyword evidence="2" id="KW-1185">Reference proteome</keyword>
<sequence length="159" mass="17854">MAACGASPAAWRTWRRSRSTAGRCSTSGEKAVIVDHSFGGLSLALAMERYPDMDKVAVVVFVSADDRHVRGREAHDARARTAYDTSKRWFLDDTVMTENVLTVERYGAVRRVYVVAEDDATWSAKFQHRTTSWNPGTEVRGLQGADHMPMFSKLRDTLR</sequence>
<dbReference type="InterPro" id="IPR029058">
    <property type="entry name" value="AB_hydrolase_fold"/>
</dbReference>
<proteinExistence type="predicted"/>
<accession>A0AAV5C4S1</accession>
<name>A0AAV5C4S1_ELECO</name>
<protein>
    <recommendedName>
        <fullName evidence="3">AB hydrolase-1 domain-containing protein</fullName>
    </recommendedName>
</protein>
<gene>
    <name evidence="1" type="primary">ga09070</name>
    <name evidence="1" type="ORF">PR202_ga09070</name>
</gene>